<evidence type="ECO:0000256" key="2">
    <source>
        <dbReference type="ARBA" id="ARBA00022448"/>
    </source>
</evidence>
<keyword evidence="6 7" id="KW-0472">Membrane</keyword>
<feature type="transmembrane region" description="Helical" evidence="7">
    <location>
        <begin position="223"/>
        <end position="252"/>
    </location>
</feature>
<evidence type="ECO:0000259" key="8">
    <source>
        <dbReference type="PROSITE" id="PS50850"/>
    </source>
</evidence>
<accession>A0A7Y0L839</accession>
<keyword evidence="5 7" id="KW-1133">Transmembrane helix</keyword>
<dbReference type="Gene3D" id="1.20.1250.20">
    <property type="entry name" value="MFS general substrate transporter like domains"/>
    <property type="match status" value="2"/>
</dbReference>
<dbReference type="AlphaFoldDB" id="A0A7Y0L839"/>
<feature type="transmembrane region" description="Helical" evidence="7">
    <location>
        <begin position="191"/>
        <end position="211"/>
    </location>
</feature>
<name>A0A7Y0L839_9FIRM</name>
<dbReference type="InterPro" id="IPR011701">
    <property type="entry name" value="MFS"/>
</dbReference>
<keyword evidence="2" id="KW-0813">Transport</keyword>
<feature type="domain" description="Major facilitator superfamily (MFS) profile" evidence="8">
    <location>
        <begin position="188"/>
        <end position="387"/>
    </location>
</feature>
<dbReference type="Pfam" id="PF07690">
    <property type="entry name" value="MFS_1"/>
    <property type="match status" value="1"/>
</dbReference>
<dbReference type="SUPFAM" id="SSF103473">
    <property type="entry name" value="MFS general substrate transporter"/>
    <property type="match status" value="1"/>
</dbReference>
<feature type="transmembrane region" description="Helical" evidence="7">
    <location>
        <begin position="7"/>
        <end position="28"/>
    </location>
</feature>
<feature type="transmembrane region" description="Helical" evidence="7">
    <location>
        <begin position="354"/>
        <end position="374"/>
    </location>
</feature>
<evidence type="ECO:0000256" key="4">
    <source>
        <dbReference type="ARBA" id="ARBA00022692"/>
    </source>
</evidence>
<feature type="transmembrane region" description="Helical" evidence="7">
    <location>
        <begin position="72"/>
        <end position="91"/>
    </location>
</feature>
<gene>
    <name evidence="9" type="ORF">HIJ39_20680</name>
</gene>
<feature type="transmembrane region" description="Helical" evidence="7">
    <location>
        <begin position="131"/>
        <end position="152"/>
    </location>
</feature>
<dbReference type="InterPro" id="IPR050189">
    <property type="entry name" value="MFS_Efflux_Transporters"/>
</dbReference>
<evidence type="ECO:0000256" key="7">
    <source>
        <dbReference type="SAM" id="Phobius"/>
    </source>
</evidence>
<organism evidence="9 10">
    <name type="scientific">Sulfobacillus harzensis</name>
    <dbReference type="NCBI Taxonomy" id="2729629"/>
    <lineage>
        <taxon>Bacteria</taxon>
        <taxon>Bacillati</taxon>
        <taxon>Bacillota</taxon>
        <taxon>Clostridia</taxon>
        <taxon>Eubacteriales</taxon>
        <taxon>Clostridiales Family XVII. Incertae Sedis</taxon>
        <taxon>Sulfobacillus</taxon>
    </lineage>
</organism>
<keyword evidence="4 7" id="KW-0812">Transmembrane</keyword>
<sequence length="387" mass="39925">MVKNTRLLAPYAAFAFVLGFAWFMLAPLVPGLIQHFKAPLAAILLLISLYGYAMIVGALPAGYWTARSGPAVVLRTSIGLTVVGLFIRALAGSYGLFLVGQIVAALAYPLLIGPIGSVLRLSGIVRTKLATGLVIGTLFFGMALGSLIAPHLSSAADLWLAVVLNLVVGIWLWLALGHVSDAPRNLGRVRLVVSSWWIVGFVVSSVSVMYGSVSSTALTHLHVVNAAAVGGLLSSLTFLGSAVGAAAFGWLGQARGESRPLQRMLGVLTLIFLLGCAMLLTGVLSPSHAGLDVMFLMFGIVSNGWYTLALESAAARAQSAGSAGVATAGYSMASNIGVAILPSLVGPLVVSAPSAFLIILAMLIIIAALVPFLAKTAGPSEPQQQPA</sequence>
<comment type="subcellular location">
    <subcellularLocation>
        <location evidence="1">Cell membrane</location>
        <topology evidence="1">Multi-pass membrane protein</topology>
    </subcellularLocation>
</comment>
<evidence type="ECO:0000256" key="1">
    <source>
        <dbReference type="ARBA" id="ARBA00004651"/>
    </source>
</evidence>
<evidence type="ECO:0000256" key="6">
    <source>
        <dbReference type="ARBA" id="ARBA00023136"/>
    </source>
</evidence>
<feature type="transmembrane region" description="Helical" evidence="7">
    <location>
        <begin position="320"/>
        <end position="342"/>
    </location>
</feature>
<keyword evidence="10" id="KW-1185">Reference proteome</keyword>
<dbReference type="PANTHER" id="PTHR43124:SF3">
    <property type="entry name" value="CHLORAMPHENICOL EFFLUX PUMP RV0191"/>
    <property type="match status" value="1"/>
</dbReference>
<dbReference type="Proteomes" id="UP000533476">
    <property type="component" value="Unassembled WGS sequence"/>
</dbReference>
<comment type="caution">
    <text evidence="9">The sequence shown here is derived from an EMBL/GenBank/DDBJ whole genome shotgun (WGS) entry which is preliminary data.</text>
</comment>
<evidence type="ECO:0000256" key="5">
    <source>
        <dbReference type="ARBA" id="ARBA00022989"/>
    </source>
</evidence>
<dbReference type="EMBL" id="JABBVZ010000141">
    <property type="protein sequence ID" value="NMP24727.1"/>
    <property type="molecule type" value="Genomic_DNA"/>
</dbReference>
<feature type="transmembrane region" description="Helical" evidence="7">
    <location>
        <begin position="40"/>
        <end position="60"/>
    </location>
</feature>
<dbReference type="PROSITE" id="PS50850">
    <property type="entry name" value="MFS"/>
    <property type="match status" value="1"/>
</dbReference>
<feature type="transmembrane region" description="Helical" evidence="7">
    <location>
        <begin position="264"/>
        <end position="283"/>
    </location>
</feature>
<feature type="transmembrane region" description="Helical" evidence="7">
    <location>
        <begin position="158"/>
        <end position="179"/>
    </location>
</feature>
<evidence type="ECO:0000313" key="10">
    <source>
        <dbReference type="Proteomes" id="UP000533476"/>
    </source>
</evidence>
<dbReference type="InterPro" id="IPR020846">
    <property type="entry name" value="MFS_dom"/>
</dbReference>
<feature type="transmembrane region" description="Helical" evidence="7">
    <location>
        <begin position="97"/>
        <end position="119"/>
    </location>
</feature>
<dbReference type="InterPro" id="IPR036259">
    <property type="entry name" value="MFS_trans_sf"/>
</dbReference>
<reference evidence="9 10" key="1">
    <citation type="submission" date="2020-04" db="EMBL/GenBank/DDBJ databases">
        <authorList>
            <person name="Zhang R."/>
            <person name="Schippers A."/>
        </authorList>
    </citation>
    <scope>NUCLEOTIDE SEQUENCE [LARGE SCALE GENOMIC DNA]</scope>
    <source>
        <strain evidence="9 10">DSM 109850</strain>
    </source>
</reference>
<dbReference type="PANTHER" id="PTHR43124">
    <property type="entry name" value="PURINE EFFLUX PUMP PBUE"/>
    <property type="match status" value="1"/>
</dbReference>
<dbReference type="RefSeq" id="WP_169102933.1">
    <property type="nucleotide sequence ID" value="NZ_JABBVZ010000141.1"/>
</dbReference>
<dbReference type="GO" id="GO:0005886">
    <property type="term" value="C:plasma membrane"/>
    <property type="evidence" value="ECO:0007669"/>
    <property type="project" value="UniProtKB-SubCell"/>
</dbReference>
<dbReference type="CDD" id="cd06174">
    <property type="entry name" value="MFS"/>
    <property type="match status" value="1"/>
</dbReference>
<dbReference type="GO" id="GO:0022857">
    <property type="term" value="F:transmembrane transporter activity"/>
    <property type="evidence" value="ECO:0007669"/>
    <property type="project" value="InterPro"/>
</dbReference>
<evidence type="ECO:0000256" key="3">
    <source>
        <dbReference type="ARBA" id="ARBA00022475"/>
    </source>
</evidence>
<evidence type="ECO:0000313" key="9">
    <source>
        <dbReference type="EMBL" id="NMP24727.1"/>
    </source>
</evidence>
<protein>
    <submittedName>
        <fullName evidence="9">MFS transporter</fullName>
    </submittedName>
</protein>
<proteinExistence type="predicted"/>
<feature type="transmembrane region" description="Helical" evidence="7">
    <location>
        <begin position="289"/>
        <end position="308"/>
    </location>
</feature>
<keyword evidence="3" id="KW-1003">Cell membrane</keyword>